<dbReference type="InterPro" id="IPR026768">
    <property type="entry name" value="YPEH2ZP"/>
</dbReference>
<organism evidence="2 3">
    <name type="scientific">Ridgeia piscesae</name>
    <name type="common">Tubeworm</name>
    <dbReference type="NCBI Taxonomy" id="27915"/>
    <lineage>
        <taxon>Eukaryota</taxon>
        <taxon>Metazoa</taxon>
        <taxon>Spiralia</taxon>
        <taxon>Lophotrochozoa</taxon>
        <taxon>Annelida</taxon>
        <taxon>Polychaeta</taxon>
        <taxon>Sedentaria</taxon>
        <taxon>Canalipalpata</taxon>
        <taxon>Sabellida</taxon>
        <taxon>Siboglinidae</taxon>
        <taxon>Ridgeia</taxon>
    </lineage>
</organism>
<dbReference type="Pfam" id="PF14976">
    <property type="entry name" value="YPEH2ZP"/>
    <property type="match status" value="1"/>
</dbReference>
<evidence type="ECO:0008006" key="4">
    <source>
        <dbReference type="Google" id="ProtNLM"/>
    </source>
</evidence>
<accession>A0AAD9NW39</accession>
<evidence type="ECO:0000313" key="3">
    <source>
        <dbReference type="Proteomes" id="UP001209878"/>
    </source>
</evidence>
<gene>
    <name evidence="2" type="ORF">NP493_309g02094</name>
</gene>
<reference evidence="2" key="1">
    <citation type="journal article" date="2023" name="Mol. Biol. Evol.">
        <title>Third-Generation Sequencing Reveals the Adaptive Role of the Epigenome in Three Deep-Sea Polychaetes.</title>
        <authorList>
            <person name="Perez M."/>
            <person name="Aroh O."/>
            <person name="Sun Y."/>
            <person name="Lan Y."/>
            <person name="Juniper S.K."/>
            <person name="Young C.R."/>
            <person name="Angers B."/>
            <person name="Qian P.Y."/>
        </authorList>
    </citation>
    <scope>NUCLEOTIDE SEQUENCE</scope>
    <source>
        <strain evidence="2">R07B-5</strain>
    </source>
</reference>
<dbReference type="PANTHER" id="PTHR31841:SF1">
    <property type="entry name" value="PROTEIN FAM72A-RELATED"/>
    <property type="match status" value="1"/>
</dbReference>
<protein>
    <recommendedName>
        <fullName evidence="4">Protein FAM72A</fullName>
    </recommendedName>
</protein>
<dbReference type="Proteomes" id="UP001209878">
    <property type="component" value="Unassembled WGS sequence"/>
</dbReference>
<dbReference type="EMBL" id="JAODUO010000309">
    <property type="protein sequence ID" value="KAK2183506.1"/>
    <property type="molecule type" value="Genomic_DNA"/>
</dbReference>
<dbReference type="PANTHER" id="PTHR31841">
    <property type="entry name" value="PROTEIN FAM72A-RELATED"/>
    <property type="match status" value="1"/>
</dbReference>
<proteinExistence type="inferred from homology"/>
<name>A0AAD9NW39_RIDPI</name>
<evidence type="ECO:0000313" key="2">
    <source>
        <dbReference type="EMBL" id="KAK2183506.1"/>
    </source>
</evidence>
<comment type="similarity">
    <text evidence="1">Belongs to the FAM72 family.</text>
</comment>
<keyword evidence="3" id="KW-1185">Reference proteome</keyword>
<evidence type="ECO:0000256" key="1">
    <source>
        <dbReference type="ARBA" id="ARBA00006888"/>
    </source>
</evidence>
<dbReference type="GO" id="GO:0005829">
    <property type="term" value="C:cytosol"/>
    <property type="evidence" value="ECO:0007669"/>
    <property type="project" value="UniProtKB-ARBA"/>
</dbReference>
<dbReference type="AlphaFoldDB" id="A0AAD9NW39"/>
<sequence>MPRSRKGLALHPTFKNKQVLRLDCRYCGNCVCTRGMRAILLADVGVELYSTDLPPTESVDHVAVMYNTEKCHCTIKDIACLKCGNIVGYSVISPCKLCLQSCNNGHFYMFHSWAVDVSDRFNTLGGLLTQYLLHYLLALNTCKCVAYID</sequence>
<comment type="caution">
    <text evidence="2">The sequence shown here is derived from an EMBL/GenBank/DDBJ whole genome shotgun (WGS) entry which is preliminary data.</text>
</comment>